<reference evidence="4 6" key="5">
    <citation type="journal article" date="2023" name="Int. J. Syst. Evol. Microbiol.">
        <title>Sellimonas catena sp. nov., isolated from human faeces.</title>
        <authorList>
            <person name="Hisatomi A."/>
            <person name="Ohkuma M."/>
            <person name="Sakamoto M."/>
        </authorList>
    </citation>
    <scope>NUCLEOTIDE SEQUENCE [LARGE SCALE GENOMIC DNA]</scope>
    <source>
        <strain evidence="4 6">12EGH17</strain>
        <strain evidence="5">18CBH55</strain>
    </source>
</reference>
<dbReference type="AlphaFoldDB" id="A0A9W6C7D9"/>
<dbReference type="Proteomes" id="UP001145094">
    <property type="component" value="Unassembled WGS sequence"/>
</dbReference>
<keyword evidence="1" id="KW-1133">Transmembrane helix</keyword>
<evidence type="ECO:0008006" key="7">
    <source>
        <dbReference type="Google" id="ProtNLM"/>
    </source>
</evidence>
<evidence type="ECO:0000313" key="5">
    <source>
        <dbReference type="EMBL" id="GLG89983.1"/>
    </source>
</evidence>
<evidence type="ECO:0000259" key="3">
    <source>
        <dbReference type="Pfam" id="PF26018"/>
    </source>
</evidence>
<gene>
    <name evidence="4" type="ORF">Selli1_24870</name>
    <name evidence="5" type="ORF">Selli2_14100</name>
</gene>
<evidence type="ECO:0000313" key="4">
    <source>
        <dbReference type="EMBL" id="GLG05313.1"/>
    </source>
</evidence>
<organism evidence="4 6">
    <name type="scientific">Sellimonas catena</name>
    <dbReference type="NCBI Taxonomy" id="2994035"/>
    <lineage>
        <taxon>Bacteria</taxon>
        <taxon>Bacillati</taxon>
        <taxon>Bacillota</taxon>
        <taxon>Clostridia</taxon>
        <taxon>Lachnospirales</taxon>
        <taxon>Lachnospiraceae</taxon>
        <taxon>Sellimonas</taxon>
    </lineage>
</organism>
<dbReference type="RefSeq" id="WP_281844976.1">
    <property type="nucleotide sequence ID" value="NZ_BSBO01000027.1"/>
</dbReference>
<protein>
    <recommendedName>
        <fullName evidence="7">HlyD family secretion protein</fullName>
    </recommendedName>
</protein>
<reference evidence="4" key="2">
    <citation type="submission" date="2022-11" db="EMBL/GenBank/DDBJ databases">
        <title>Draft genome sequence of Sellimonas catena strain 12EGH17.</title>
        <authorList>
            <person name="Atsushi H."/>
            <person name="Moriya O."/>
            <person name="Mitsuo S."/>
        </authorList>
    </citation>
    <scope>NUCLEOTIDE SEQUENCE</scope>
    <source>
        <strain evidence="4">12EGH17</strain>
    </source>
</reference>
<dbReference type="Pfam" id="PF26018">
    <property type="entry name" value="BSH_RND_rel"/>
    <property type="match status" value="1"/>
</dbReference>
<feature type="domain" description="RND related beta-barrel" evidence="2">
    <location>
        <begin position="243"/>
        <end position="313"/>
    </location>
</feature>
<feature type="transmembrane region" description="Helical" evidence="1">
    <location>
        <begin position="21"/>
        <end position="41"/>
    </location>
</feature>
<sequence length="461" mass="52050">MAVRKKTTDIRSYRRKWNINIGVILFAVILIYVIVELVVSVTNRPTTYYEVGQGSIIKNVSYTGFAVRTEQTVEAPKSGYLNFCQPEESKISAGQSVCAVSDKKLDLSNREEETGETQLTEDEQRQLLSSVRTFANNYREASFSETYSLKSTIQNLLDRKTDQTRTSRMTAALEEQEEGSYQNCTSETDGILVYEVDGYEGMTTDQVTDKNFDKSSYTRTEVHENRKVSEGDSMYKIVTGEEWYLVVRMDADTAESLLDRSSVNIRFLKDDEEMIAGLQMEKKDKDTYYAYLTLDSSMIRYASDRYLDIEILIENAQGLKIPKSAVVEKDCYEVPTEYIVSNGETDEQGVLVYNDGETSFRAADVYYTDTEKNMACIEAENLPKGTVIQMQDSNNTRTLSETVSQAGVYEAGSGYAVFTSIDIAAENEDYYITGNGSSNQLSNYDRIVLNAESVQDDEILV</sequence>
<accession>A0A9W6C7D9</accession>
<dbReference type="EMBL" id="BSBO01000027">
    <property type="protein sequence ID" value="GLG05313.1"/>
    <property type="molecule type" value="Genomic_DNA"/>
</dbReference>
<keyword evidence="1" id="KW-0472">Membrane</keyword>
<evidence type="ECO:0000259" key="2">
    <source>
        <dbReference type="Pfam" id="PF26011"/>
    </source>
</evidence>
<evidence type="ECO:0000313" key="6">
    <source>
        <dbReference type="Proteomes" id="UP001145145"/>
    </source>
</evidence>
<dbReference type="InterPro" id="IPR058709">
    <property type="entry name" value="BSH_RND-rel"/>
</dbReference>
<reference evidence="5" key="3">
    <citation type="submission" date="2022-11" db="EMBL/GenBank/DDBJ databases">
        <title>Draft genome sequence of Sellimonas catena strain 18CBH55.</title>
        <authorList>
            <person name="Hisatomi A."/>
            <person name="Ohkuma M."/>
            <person name="Sakamoto M."/>
        </authorList>
    </citation>
    <scope>NUCLEOTIDE SEQUENCE</scope>
    <source>
        <strain evidence="5">18CBH55</strain>
    </source>
</reference>
<name>A0A9W6C7D9_9FIRM</name>
<keyword evidence="1" id="KW-0812">Transmembrane</keyword>
<keyword evidence="6" id="KW-1185">Reference proteome</keyword>
<evidence type="ECO:0000256" key="1">
    <source>
        <dbReference type="SAM" id="Phobius"/>
    </source>
</evidence>
<feature type="domain" description="RND related barrel-sandwich hybrid" evidence="3">
    <location>
        <begin position="70"/>
        <end position="238"/>
    </location>
</feature>
<reference evidence="5" key="4">
    <citation type="submission" date="2022-11" db="EMBL/GenBank/DDBJ databases">
        <title>Draft genome sequence of Sellimonas catena strain 18CBH55.</title>
        <authorList>
            <person name="Atsushi H."/>
            <person name="Moriya O."/>
            <person name="Mitsuo S."/>
        </authorList>
    </citation>
    <scope>NUCLEOTIDE SEQUENCE</scope>
    <source>
        <strain evidence="5">18CBH55</strain>
    </source>
</reference>
<proteinExistence type="predicted"/>
<dbReference type="Proteomes" id="UP001145145">
    <property type="component" value="Unassembled WGS sequence"/>
</dbReference>
<comment type="caution">
    <text evidence="4">The sequence shown here is derived from an EMBL/GenBank/DDBJ whole genome shotgun (WGS) entry which is preliminary data.</text>
</comment>
<reference evidence="4" key="1">
    <citation type="submission" date="2022-11" db="EMBL/GenBank/DDBJ databases">
        <title>Draft genome sequence of Sellimonas catena strain 12EGH17.</title>
        <authorList>
            <person name="Hisatomi A."/>
            <person name="Ohkuma M."/>
            <person name="Sakamoto M."/>
        </authorList>
    </citation>
    <scope>NUCLEOTIDE SEQUENCE</scope>
    <source>
        <strain evidence="4">12EGH17</strain>
    </source>
</reference>
<dbReference type="Pfam" id="PF26011">
    <property type="entry name" value="Beta-barrel_RND_rel"/>
    <property type="match status" value="1"/>
</dbReference>
<dbReference type="EMBL" id="BSCH01000007">
    <property type="protein sequence ID" value="GLG89983.1"/>
    <property type="molecule type" value="Genomic_DNA"/>
</dbReference>
<dbReference type="InterPro" id="IPR058729">
    <property type="entry name" value="Beta-barrel_RND-rel"/>
</dbReference>